<evidence type="ECO:0000313" key="3">
    <source>
        <dbReference type="Proteomes" id="UP000623467"/>
    </source>
</evidence>
<dbReference type="PROSITE" id="PS50181">
    <property type="entry name" value="FBOX"/>
    <property type="match status" value="1"/>
</dbReference>
<dbReference type="Proteomes" id="UP000623467">
    <property type="component" value="Unassembled WGS sequence"/>
</dbReference>
<dbReference type="Gene3D" id="1.20.1280.50">
    <property type="match status" value="1"/>
</dbReference>
<dbReference type="AlphaFoldDB" id="A0A8H7DJB8"/>
<dbReference type="InterPro" id="IPR032675">
    <property type="entry name" value="LRR_dom_sf"/>
</dbReference>
<dbReference type="EMBL" id="JACAZH010000002">
    <property type="protein sequence ID" value="KAF7374413.1"/>
    <property type="molecule type" value="Genomic_DNA"/>
</dbReference>
<dbReference type="OrthoDB" id="2962751at2759"/>
<accession>A0A8H7DJB8</accession>
<feature type="domain" description="F-box" evidence="1">
    <location>
        <begin position="1"/>
        <end position="52"/>
    </location>
</feature>
<dbReference type="InterPro" id="IPR001810">
    <property type="entry name" value="F-box_dom"/>
</dbReference>
<reference evidence="2" key="1">
    <citation type="submission" date="2020-05" db="EMBL/GenBank/DDBJ databases">
        <title>Mycena genomes resolve the evolution of fungal bioluminescence.</title>
        <authorList>
            <person name="Tsai I.J."/>
        </authorList>
    </citation>
    <scope>NUCLEOTIDE SEQUENCE</scope>
    <source>
        <strain evidence="2">160909Yilan</strain>
    </source>
</reference>
<evidence type="ECO:0000259" key="1">
    <source>
        <dbReference type="PROSITE" id="PS50181"/>
    </source>
</evidence>
<dbReference type="PANTHER" id="PTHR38926:SF5">
    <property type="entry name" value="F-BOX AND LEUCINE-RICH REPEAT PROTEIN 6"/>
    <property type="match status" value="1"/>
</dbReference>
<dbReference type="SUPFAM" id="SSF81383">
    <property type="entry name" value="F-box domain"/>
    <property type="match status" value="1"/>
</dbReference>
<proteinExistence type="predicted"/>
<comment type="caution">
    <text evidence="2">The sequence shown here is derived from an EMBL/GenBank/DDBJ whole genome shotgun (WGS) entry which is preliminary data.</text>
</comment>
<name>A0A8H7DJB8_9AGAR</name>
<dbReference type="Gene3D" id="3.80.10.10">
    <property type="entry name" value="Ribonuclease Inhibitor"/>
    <property type="match status" value="1"/>
</dbReference>
<organism evidence="2 3">
    <name type="scientific">Mycena sanguinolenta</name>
    <dbReference type="NCBI Taxonomy" id="230812"/>
    <lineage>
        <taxon>Eukaryota</taxon>
        <taxon>Fungi</taxon>
        <taxon>Dikarya</taxon>
        <taxon>Basidiomycota</taxon>
        <taxon>Agaricomycotina</taxon>
        <taxon>Agaricomycetes</taxon>
        <taxon>Agaricomycetidae</taxon>
        <taxon>Agaricales</taxon>
        <taxon>Marasmiineae</taxon>
        <taxon>Mycenaceae</taxon>
        <taxon>Mycena</taxon>
    </lineage>
</organism>
<dbReference type="InterPro" id="IPR036047">
    <property type="entry name" value="F-box-like_dom_sf"/>
</dbReference>
<dbReference type="PANTHER" id="PTHR38926">
    <property type="entry name" value="F-BOX DOMAIN CONTAINING PROTEIN, EXPRESSED"/>
    <property type="match status" value="1"/>
</dbReference>
<dbReference type="SUPFAM" id="SSF52047">
    <property type="entry name" value="RNI-like"/>
    <property type="match status" value="1"/>
</dbReference>
<sequence length="405" mass="45562">MASILRLPVEILSEIFFLCSKTQDGCRPRLVATVCKRWRNVALSTSNLWSHIHLDQEEINAESLHSLLELQLQRSGQAPLSIVFCEPRDITSTLKLLLAVSHRWQSLDLSIFTDGQQELIQNSTSHFPILKKLRIRSLPVFELGNIFRPLPLLRELTLSWLSCPIPSTLPWAQLTKFTLCGSSAVVALDVLHSAPNITEIWLYDCHSHDGDYRTITSPIRSLKISHCRTGFARDLLGHLTLPELQELILDDFPDSSIILSFFTGSVPPLTHLSLTGVGVSEGELIALLRLTDTVDHLDISWPSDVHTDTLMEALTIHSGNRRPRLLPNLRELSITGGLSCHNDVLLTMLESRPDLRLVELYYAGRTFFFDRAFDGLRKAGMKMTVLLDGPVDPFAEHRGEREIPS</sequence>
<gene>
    <name evidence="2" type="ORF">MSAN_00325400</name>
</gene>
<evidence type="ECO:0000313" key="2">
    <source>
        <dbReference type="EMBL" id="KAF7374413.1"/>
    </source>
</evidence>
<protein>
    <submittedName>
        <fullName evidence="2">F-box domain-containing protein</fullName>
    </submittedName>
</protein>
<keyword evidence="3" id="KW-1185">Reference proteome</keyword>
<dbReference type="Pfam" id="PF12937">
    <property type="entry name" value="F-box-like"/>
    <property type="match status" value="1"/>
</dbReference>